<evidence type="ECO:0000313" key="1">
    <source>
        <dbReference type="EMBL" id="CAI9923429.1"/>
    </source>
</evidence>
<sequence length="143" mass="16744">MSSCSCYKSKFQFDESLIVEHLLVYIHSHNSGIVVASKLEEISQKLVLGWVQFWAVPEVVFSYGEFFQQRNTIKEVINKQNKTKYFSRFHSHLITAPIEQITSGDYGWILCYFLFLLGIEPQTSRRFQNVIRQILCQNIVQIC</sequence>
<evidence type="ECO:0000313" key="3">
    <source>
        <dbReference type="Proteomes" id="UP001642409"/>
    </source>
</evidence>
<evidence type="ECO:0000313" key="2">
    <source>
        <dbReference type="EMBL" id="CAL5980775.1"/>
    </source>
</evidence>
<dbReference type="AlphaFoldDB" id="A0AA86NPZ3"/>
<keyword evidence="3" id="KW-1185">Reference proteome</keyword>
<reference evidence="1" key="1">
    <citation type="submission" date="2023-06" db="EMBL/GenBank/DDBJ databases">
        <authorList>
            <person name="Kurt Z."/>
        </authorList>
    </citation>
    <scope>NUCLEOTIDE SEQUENCE</scope>
</reference>
<dbReference type="EMBL" id="CAXDID020000012">
    <property type="protein sequence ID" value="CAL5980775.1"/>
    <property type="molecule type" value="Genomic_DNA"/>
</dbReference>
<gene>
    <name evidence="1" type="ORF">HINF_LOCUS11074</name>
    <name evidence="2" type="ORF">HINF_LOCUS6341</name>
</gene>
<reference evidence="2 3" key="2">
    <citation type="submission" date="2024-07" db="EMBL/GenBank/DDBJ databases">
        <authorList>
            <person name="Akdeniz Z."/>
        </authorList>
    </citation>
    <scope>NUCLEOTIDE SEQUENCE [LARGE SCALE GENOMIC DNA]</scope>
</reference>
<name>A0AA86NPZ3_9EUKA</name>
<protein>
    <submittedName>
        <fullName evidence="2">Hypothetical_protein</fullName>
    </submittedName>
</protein>
<proteinExistence type="predicted"/>
<comment type="caution">
    <text evidence="1">The sequence shown here is derived from an EMBL/GenBank/DDBJ whole genome shotgun (WGS) entry which is preliminary data.</text>
</comment>
<accession>A0AA86NPZ3</accession>
<organism evidence="1">
    <name type="scientific">Hexamita inflata</name>
    <dbReference type="NCBI Taxonomy" id="28002"/>
    <lineage>
        <taxon>Eukaryota</taxon>
        <taxon>Metamonada</taxon>
        <taxon>Diplomonadida</taxon>
        <taxon>Hexamitidae</taxon>
        <taxon>Hexamitinae</taxon>
        <taxon>Hexamita</taxon>
    </lineage>
</organism>
<dbReference type="Proteomes" id="UP001642409">
    <property type="component" value="Unassembled WGS sequence"/>
</dbReference>
<dbReference type="EMBL" id="CATOUU010000279">
    <property type="protein sequence ID" value="CAI9923429.1"/>
    <property type="molecule type" value="Genomic_DNA"/>
</dbReference>